<name>A0A1R3I3B3_9ROSI</name>
<dbReference type="EMBL" id="AWUE01019010">
    <property type="protein sequence ID" value="OMO77068.1"/>
    <property type="molecule type" value="Genomic_DNA"/>
</dbReference>
<proteinExistence type="predicted"/>
<reference evidence="2" key="1">
    <citation type="submission" date="2013-09" db="EMBL/GenBank/DDBJ databases">
        <title>Corchorus olitorius genome sequencing.</title>
        <authorList>
            <person name="Alam M."/>
            <person name="Haque M.S."/>
            <person name="Islam M.S."/>
            <person name="Emdad E.M."/>
            <person name="Islam M.M."/>
            <person name="Ahmed B."/>
            <person name="Halim A."/>
            <person name="Hossen Q.M.M."/>
            <person name="Hossain M.Z."/>
            <person name="Ahmed R."/>
            <person name="Khan M.M."/>
            <person name="Islam R."/>
            <person name="Rashid M.M."/>
            <person name="Khan S.A."/>
            <person name="Rahman M.S."/>
            <person name="Alam M."/>
            <person name="Yahiya A.S."/>
            <person name="Khan M.S."/>
            <person name="Azam M.S."/>
            <person name="Haque T."/>
            <person name="Lashkar M.Z.H."/>
            <person name="Akhand A.I."/>
            <person name="Morshed G."/>
            <person name="Roy S."/>
            <person name="Uddin K.S."/>
            <person name="Rabeya T."/>
            <person name="Hossain A.S."/>
            <person name="Chowdhury A."/>
            <person name="Snigdha A.R."/>
            <person name="Mortoza M.S."/>
            <person name="Matin S.A."/>
            <person name="Hoque S.M.E."/>
            <person name="Islam M.K."/>
            <person name="Roy D.K."/>
            <person name="Haider R."/>
            <person name="Moosa M.M."/>
            <person name="Elias S.M."/>
            <person name="Hasan A.M."/>
            <person name="Jahan S."/>
            <person name="Shafiuddin M."/>
            <person name="Mahmood N."/>
            <person name="Shommy N.S."/>
        </authorList>
    </citation>
    <scope>NUCLEOTIDE SEQUENCE [LARGE SCALE GENOMIC DNA]</scope>
    <source>
        <strain evidence="2">cv. O-4</strain>
    </source>
</reference>
<accession>A0A1R3I3B3</accession>
<dbReference type="AlphaFoldDB" id="A0A1R3I3B3"/>
<gene>
    <name evidence="1" type="ORF">COLO4_25361</name>
</gene>
<keyword evidence="2" id="KW-1185">Reference proteome</keyword>
<protein>
    <submittedName>
        <fullName evidence="1">Uncharacterized protein</fullName>
    </submittedName>
</protein>
<comment type="caution">
    <text evidence="1">The sequence shown here is derived from an EMBL/GenBank/DDBJ whole genome shotgun (WGS) entry which is preliminary data.</text>
</comment>
<dbReference type="Proteomes" id="UP000187203">
    <property type="component" value="Unassembled WGS sequence"/>
</dbReference>
<evidence type="ECO:0000313" key="1">
    <source>
        <dbReference type="EMBL" id="OMO77068.1"/>
    </source>
</evidence>
<sequence length="38" mass="4470">MPAPMMMTGERDEEFIKKRGKKLERKSFKAMIQSSHKS</sequence>
<evidence type="ECO:0000313" key="2">
    <source>
        <dbReference type="Proteomes" id="UP000187203"/>
    </source>
</evidence>
<organism evidence="1 2">
    <name type="scientific">Corchorus olitorius</name>
    <dbReference type="NCBI Taxonomy" id="93759"/>
    <lineage>
        <taxon>Eukaryota</taxon>
        <taxon>Viridiplantae</taxon>
        <taxon>Streptophyta</taxon>
        <taxon>Embryophyta</taxon>
        <taxon>Tracheophyta</taxon>
        <taxon>Spermatophyta</taxon>
        <taxon>Magnoliopsida</taxon>
        <taxon>eudicotyledons</taxon>
        <taxon>Gunneridae</taxon>
        <taxon>Pentapetalae</taxon>
        <taxon>rosids</taxon>
        <taxon>malvids</taxon>
        <taxon>Malvales</taxon>
        <taxon>Malvaceae</taxon>
        <taxon>Grewioideae</taxon>
        <taxon>Apeibeae</taxon>
        <taxon>Corchorus</taxon>
    </lineage>
</organism>